<evidence type="ECO:0000313" key="1">
    <source>
        <dbReference type="EMBL" id="KAB1642353.1"/>
    </source>
</evidence>
<dbReference type="Proteomes" id="UP000479639">
    <property type="component" value="Unassembled WGS sequence"/>
</dbReference>
<keyword evidence="2" id="KW-1185">Reference proteome</keyword>
<name>A0A7C8BQ62_9ACTN</name>
<comment type="caution">
    <text evidence="1">The sequence shown here is derived from an EMBL/GenBank/DDBJ whole genome shotgun (WGS) entry which is preliminary data.</text>
</comment>
<dbReference type="RefSeq" id="WP_151431545.1">
    <property type="nucleotide sequence ID" value="NZ_JANJZI010000008.1"/>
</dbReference>
<reference evidence="1 2" key="1">
    <citation type="submission" date="2019-09" db="EMBL/GenBank/DDBJ databases">
        <title>Whole genome shotgun sequencing (WGS) of Ellagibacter isourolithinifaciens DSM 104140(T) and Adlercreutzia muris DSM 29508(T).</title>
        <authorList>
            <person name="Stoll D.A."/>
            <person name="Danylec N."/>
            <person name="Huch M."/>
        </authorList>
    </citation>
    <scope>NUCLEOTIDE SEQUENCE [LARGE SCALE GENOMIC DNA]</scope>
    <source>
        <strain evidence="1 2">DSM 29508</strain>
    </source>
</reference>
<evidence type="ECO:0000313" key="2">
    <source>
        <dbReference type="Proteomes" id="UP000479639"/>
    </source>
</evidence>
<dbReference type="AlphaFoldDB" id="A0A7C8BQ62"/>
<proteinExistence type="predicted"/>
<sequence length="277" mass="31556">MQTISTELDMLVANLGEEAARAMKRARNKERYRAAVERTWRMRPEVARLVLAHTNGIFIAKDERPRRGPDRDRDWWVFGIYLDDAMVRTEVDAWQSVLLQALHDEGISVDELRFLPAKWDMRARKLFPEIAAGREEPAVSEGAARGPWRGQDESRALDTVKKAVCLVFEDTEQAWAFLESVRGAALDEVLLRESTDTGSRRGGKTQGKRSYWLRLYVDDVAATEHLLGAYGEAIRSRAYRLGLRIRKIVVRQASANLAGQHAFYRQGPSRPLPRPGR</sequence>
<accession>A0A7C8BQ62</accession>
<dbReference type="EMBL" id="WAJS01000031">
    <property type="protein sequence ID" value="KAB1642353.1"/>
    <property type="molecule type" value="Genomic_DNA"/>
</dbReference>
<gene>
    <name evidence="1" type="ORF">F8D48_09430</name>
</gene>
<protein>
    <submittedName>
        <fullName evidence="1">Uncharacterized protein</fullName>
    </submittedName>
</protein>
<organism evidence="1 2">
    <name type="scientific">Adlercreutzia muris</name>
    <dbReference type="NCBI Taxonomy" id="1796610"/>
    <lineage>
        <taxon>Bacteria</taxon>
        <taxon>Bacillati</taxon>
        <taxon>Actinomycetota</taxon>
        <taxon>Coriobacteriia</taxon>
        <taxon>Eggerthellales</taxon>
        <taxon>Eggerthellaceae</taxon>
        <taxon>Adlercreutzia</taxon>
    </lineage>
</organism>